<evidence type="ECO:0000313" key="2">
    <source>
        <dbReference type="Proteomes" id="UP000027337"/>
    </source>
</evidence>
<proteinExistence type="predicted"/>
<dbReference type="AlphaFoldDB" id="A0A061SPP4"/>
<evidence type="ECO:0000313" key="1">
    <source>
        <dbReference type="EMBL" id="KAJ01424.1"/>
    </source>
</evidence>
<name>A0A061SPP4_9RHOB</name>
<accession>A0A061SPP4</accession>
<dbReference type="Proteomes" id="UP000027337">
    <property type="component" value="Unassembled WGS sequence"/>
</dbReference>
<gene>
    <name evidence="1" type="ORF">PM02_19505</name>
</gene>
<comment type="caution">
    <text evidence="1">The sequence shown here is derived from an EMBL/GenBank/DDBJ whole genome shotgun (WGS) entry which is preliminary data.</text>
</comment>
<dbReference type="RefSeq" id="WP_037911787.1">
    <property type="nucleotide sequence ID" value="NZ_JEMU01000037.1"/>
</dbReference>
<dbReference type="eggNOG" id="ENOG5033HH2">
    <property type="taxonomic scope" value="Bacteria"/>
</dbReference>
<dbReference type="EMBL" id="JEMU01000037">
    <property type="protein sequence ID" value="KAJ01424.1"/>
    <property type="molecule type" value="Genomic_DNA"/>
</dbReference>
<reference evidence="1 2" key="1">
    <citation type="journal article" date="2014" name="Genome Announc.">
        <title>Draft Genome Sequences of Two Isolates of the Roseobacter Group, Sulfitobacter sp. Strains 3SOLIMAR09 and 1FIGIMAR09, from Harbors of Mallorca Island (Mediterranean Sea).</title>
        <authorList>
            <person name="Mas-Llado M."/>
            <person name="Pina-Villalonga J.M."/>
            <person name="Brunet-Galmes I."/>
            <person name="Nogales B."/>
            <person name="Bosch R."/>
        </authorList>
    </citation>
    <scope>NUCLEOTIDE SEQUENCE [LARGE SCALE GENOMIC DNA]</scope>
    <source>
        <strain evidence="1 2">1FIGIMAR09</strain>
    </source>
</reference>
<protein>
    <submittedName>
        <fullName evidence="1">Uncharacterized protein</fullName>
    </submittedName>
</protein>
<sequence length="65" mass="7347">MDDLREGDVIVIRAFDDWPEHLFEVDETFDDCVSGYSITGPLAGVYGEPGWELIYRVAYRATSST</sequence>
<organism evidence="1 2">
    <name type="scientific">Sulfitobacter mediterraneus</name>
    <dbReference type="NCBI Taxonomy" id="83219"/>
    <lineage>
        <taxon>Bacteria</taxon>
        <taxon>Pseudomonadati</taxon>
        <taxon>Pseudomonadota</taxon>
        <taxon>Alphaproteobacteria</taxon>
        <taxon>Rhodobacterales</taxon>
        <taxon>Roseobacteraceae</taxon>
        <taxon>Sulfitobacter</taxon>
    </lineage>
</organism>
<keyword evidence="2" id="KW-1185">Reference proteome</keyword>